<keyword evidence="1" id="KW-0732">Signal</keyword>
<evidence type="ECO:0000313" key="2">
    <source>
        <dbReference type="EMBL" id="QIN28865.1"/>
    </source>
</evidence>
<gene>
    <name evidence="2" type="ORF">EW640_05915</name>
</gene>
<proteinExistence type="predicted"/>
<protein>
    <submittedName>
        <fullName evidence="2">Uncharacterized protein</fullName>
    </submittedName>
</protein>
<evidence type="ECO:0000313" key="3">
    <source>
        <dbReference type="Proteomes" id="UP000501518"/>
    </source>
</evidence>
<dbReference type="Proteomes" id="UP000501518">
    <property type="component" value="Chromosome"/>
</dbReference>
<organism evidence="2 3">
    <name type="scientific">Brevibacterium luteolum</name>
    <dbReference type="NCBI Taxonomy" id="199591"/>
    <lineage>
        <taxon>Bacteria</taxon>
        <taxon>Bacillati</taxon>
        <taxon>Actinomycetota</taxon>
        <taxon>Actinomycetes</taxon>
        <taxon>Micrococcales</taxon>
        <taxon>Brevibacteriaceae</taxon>
        <taxon>Brevibacterium</taxon>
    </lineage>
</organism>
<dbReference type="KEGG" id="blut:EW640_05915"/>
<feature type="signal peptide" evidence="1">
    <location>
        <begin position="1"/>
        <end position="23"/>
    </location>
</feature>
<dbReference type="EMBL" id="CP035810">
    <property type="protein sequence ID" value="QIN28865.1"/>
    <property type="molecule type" value="Genomic_DNA"/>
</dbReference>
<feature type="chain" id="PRO_5026009601" evidence="1">
    <location>
        <begin position="24"/>
        <end position="249"/>
    </location>
</feature>
<accession>A0A6G8KWA0</accession>
<reference evidence="2 3" key="1">
    <citation type="submission" date="2019-02" db="EMBL/GenBank/DDBJ databases">
        <title>Complete Genome Sequence and Methylome Analysis of Brevibacterium luteolum NEB1784.</title>
        <authorList>
            <person name="Fomenkov A."/>
            <person name="Roberts R.J."/>
        </authorList>
    </citation>
    <scope>NUCLEOTIDE SEQUENCE [LARGE SCALE GENOMIC DNA]</scope>
    <source>
        <strain evidence="2 3">NEB1784</strain>
    </source>
</reference>
<sequence length="249" mass="26587">MNISACVAAAAGIVLVLSGCSGADPEPEPSSDEAVIDEYFTAFASSDPVKMENAADTTVEDSTAARYLTHQLNVARANNANGLDHRSSDVEVEDDAVSVCQFGSCTEYADFTIEDGKLSNFTANGTSVDERIAMGDGEVITSGDVAGFEVLSAVQSADDDELLVVVMRFHSYDRQIRPGTSAVYRNPDGEQVDNDLDSVVPGRLFADSNQLGFVRFPRSAIGGEIVVEFRTEDDQEAIRDSARVPVAQD</sequence>
<dbReference type="RefSeq" id="WP_165883316.1">
    <property type="nucleotide sequence ID" value="NZ_CP035810.1"/>
</dbReference>
<name>A0A6G8KWA0_9MICO</name>
<evidence type="ECO:0000256" key="1">
    <source>
        <dbReference type="SAM" id="SignalP"/>
    </source>
</evidence>
<dbReference type="AlphaFoldDB" id="A0A6G8KWA0"/>